<feature type="region of interest" description="Disordered" evidence="1">
    <location>
        <begin position="1"/>
        <end position="28"/>
    </location>
</feature>
<feature type="compositionally biased region" description="Basic residues" evidence="1">
    <location>
        <begin position="7"/>
        <end position="18"/>
    </location>
</feature>
<name>A0ABN7EDP6_SPIIN</name>
<dbReference type="Proteomes" id="UP001189122">
    <property type="component" value="Unassembled WGS sequence"/>
</dbReference>
<sequence>MPAKSRASQRHGWARHRSLNPWYQQTQC</sequence>
<dbReference type="EMBL" id="CACRZD030000304">
    <property type="protein sequence ID" value="CAA6675415.1"/>
    <property type="molecule type" value="Genomic_DNA"/>
</dbReference>
<reference evidence="3" key="1">
    <citation type="journal article" date="2020" name="Sci. Rep.">
        <title>Chromosome-scale genome assembly for the duckweed Spirodela intermedia, integrating cytogenetic maps, PacBio and Oxford Nanopore libraries.</title>
        <authorList>
            <person name="Hoang P.T.N."/>
            <person name="Fiebig A."/>
            <person name="Novak P."/>
            <person name="Macas J."/>
            <person name="Cao H.X."/>
            <person name="Stepanenko A."/>
            <person name="Chen G."/>
            <person name="Borisjuk N."/>
            <person name="Scholz U."/>
            <person name="Schubert I."/>
        </authorList>
    </citation>
    <scope>NUCLEOTIDE SEQUENCE [LARGE SCALE GENOMIC DNA]</scope>
</reference>
<evidence type="ECO:0000256" key="1">
    <source>
        <dbReference type="SAM" id="MobiDB-lite"/>
    </source>
</evidence>
<evidence type="ECO:0000313" key="3">
    <source>
        <dbReference type="Proteomes" id="UP001189122"/>
    </source>
</evidence>
<protein>
    <recommendedName>
        <fullName evidence="4">Ribosomal protein L32</fullName>
    </recommendedName>
</protein>
<proteinExistence type="predicted"/>
<evidence type="ECO:0000313" key="2">
    <source>
        <dbReference type="EMBL" id="CAA6675415.1"/>
    </source>
</evidence>
<evidence type="ECO:0008006" key="4">
    <source>
        <dbReference type="Google" id="ProtNLM"/>
    </source>
</evidence>
<accession>A0ABN7EDP6</accession>
<keyword evidence="3" id="KW-1185">Reference proteome</keyword>
<comment type="caution">
    <text evidence="2">The sequence shown here is derived from an EMBL/GenBank/DDBJ whole genome shotgun (WGS) entry which is preliminary data.</text>
</comment>
<gene>
    <name evidence="2" type="ORF">SI7747_UN021757</name>
</gene>
<organism evidence="2 3">
    <name type="scientific">Spirodela intermedia</name>
    <name type="common">Intermediate duckweed</name>
    <dbReference type="NCBI Taxonomy" id="51605"/>
    <lineage>
        <taxon>Eukaryota</taxon>
        <taxon>Viridiplantae</taxon>
        <taxon>Streptophyta</taxon>
        <taxon>Embryophyta</taxon>
        <taxon>Tracheophyta</taxon>
        <taxon>Spermatophyta</taxon>
        <taxon>Magnoliopsida</taxon>
        <taxon>Liliopsida</taxon>
        <taxon>Araceae</taxon>
        <taxon>Lemnoideae</taxon>
        <taxon>Spirodela</taxon>
    </lineage>
</organism>